<dbReference type="InterPro" id="IPR027417">
    <property type="entry name" value="P-loop_NTPase"/>
</dbReference>
<dbReference type="Gene3D" id="3.40.50.300">
    <property type="entry name" value="P-loop containing nucleotide triphosphate hydrolases"/>
    <property type="match status" value="1"/>
</dbReference>
<dbReference type="GO" id="GO:0016787">
    <property type="term" value="F:hydrolase activity"/>
    <property type="evidence" value="ECO:0007669"/>
    <property type="project" value="UniProtKB-KW"/>
</dbReference>
<dbReference type="Gene3D" id="1.10.287.130">
    <property type="match status" value="1"/>
</dbReference>
<dbReference type="Gene3D" id="1.20.5.170">
    <property type="match status" value="1"/>
</dbReference>
<gene>
    <name evidence="2" type="primary">meaB</name>
    <name evidence="2" type="ORF">MU0053_002677</name>
</gene>
<evidence type="ECO:0000313" key="3">
    <source>
        <dbReference type="Proteomes" id="UP001190465"/>
    </source>
</evidence>
<name>A0ABM9LTF3_9MYCO</name>
<dbReference type="PANTHER" id="PTHR23408:SF3">
    <property type="entry name" value="METHYLMALONIC ACIDURIA TYPE A PROTEIN, MITOCHONDRIAL"/>
    <property type="match status" value="1"/>
</dbReference>
<keyword evidence="3" id="KW-1185">Reference proteome</keyword>
<dbReference type="SUPFAM" id="SSF52540">
    <property type="entry name" value="P-loop containing nucleoside triphosphate hydrolases"/>
    <property type="match status" value="1"/>
</dbReference>
<dbReference type="CDD" id="cd03114">
    <property type="entry name" value="MMAA-like"/>
    <property type="match status" value="1"/>
</dbReference>
<dbReference type="Proteomes" id="UP001190465">
    <property type="component" value="Chromosome"/>
</dbReference>
<sequence length="329" mass="35507">MAAPSVLNPDEFADRIRHGDRAALARAITLVESTRADHREQAQHLLLELMPEAGSAMHIGITGVPGVGKSTSIEALGMYLIEQGHRVAVLAVDPSSTRTGGSILGDKTRMSRLAGQPDAYIRPSPTSGTLGGVARATRETIVLLEAAGFDVILVETVGVGQSEVTVAGMVDTFVFLTLARTGDQLQGIKKGVLELADIIVVNKADGKHVMEAKKAARELSGAIRLIYPREVLWRPPVLTMSALEGTGLAELWDAVRKHREVLTAAGEFDARRRTQQVEWTWAMVRDAVLDRVLDHPEVRGIRTEVERQVRDGELTPALAAARILDAATD</sequence>
<comment type="similarity">
    <text evidence="1">Belongs to the SIMIBI class G3E GTPase family. ArgK/MeaB subfamily.</text>
</comment>
<dbReference type="PANTHER" id="PTHR23408">
    <property type="entry name" value="METHYLMALONYL-COA MUTASE"/>
    <property type="match status" value="1"/>
</dbReference>
<evidence type="ECO:0000313" key="2">
    <source>
        <dbReference type="EMBL" id="CAJ1504405.1"/>
    </source>
</evidence>
<dbReference type="InterPro" id="IPR005129">
    <property type="entry name" value="GTPase_ArgK"/>
</dbReference>
<organism evidence="2 3">
    <name type="scientific">[Mycobacterium] burgundiense</name>
    <dbReference type="NCBI Taxonomy" id="3064286"/>
    <lineage>
        <taxon>Bacteria</taxon>
        <taxon>Bacillati</taxon>
        <taxon>Actinomycetota</taxon>
        <taxon>Actinomycetes</taxon>
        <taxon>Mycobacteriales</taxon>
        <taxon>Mycobacteriaceae</taxon>
        <taxon>Mycolicibacterium</taxon>
    </lineage>
</organism>
<proteinExistence type="inferred from homology"/>
<protein>
    <submittedName>
        <fullName evidence="2">Methylmalonyl Co-A mutase-associated GTPase MeaB</fullName>
        <ecNumber evidence="2">3.6.5.-</ecNumber>
    </submittedName>
</protein>
<dbReference type="NCBIfam" id="NF006958">
    <property type="entry name" value="PRK09435.1"/>
    <property type="match status" value="1"/>
</dbReference>
<dbReference type="EC" id="3.6.5.-" evidence="2"/>
<accession>A0ABM9LTF3</accession>
<dbReference type="NCBIfam" id="TIGR00750">
    <property type="entry name" value="lao"/>
    <property type="match status" value="1"/>
</dbReference>
<keyword evidence="2" id="KW-0378">Hydrolase</keyword>
<dbReference type="RefSeq" id="WP_308478129.1">
    <property type="nucleotide sequence ID" value="NZ_OY726397.1"/>
</dbReference>
<evidence type="ECO:0000256" key="1">
    <source>
        <dbReference type="ARBA" id="ARBA00009625"/>
    </source>
</evidence>
<dbReference type="Pfam" id="PF03308">
    <property type="entry name" value="MeaB"/>
    <property type="match status" value="1"/>
</dbReference>
<reference evidence="2 3" key="1">
    <citation type="submission" date="2023-08" db="EMBL/GenBank/DDBJ databases">
        <authorList>
            <person name="Folkvardsen B D."/>
            <person name="Norman A."/>
        </authorList>
    </citation>
    <scope>NUCLEOTIDE SEQUENCE [LARGE SCALE GENOMIC DNA]</scope>
    <source>
        <strain evidence="2 3">Mu0053</strain>
    </source>
</reference>
<dbReference type="EMBL" id="OY726397">
    <property type="protein sequence ID" value="CAJ1504405.1"/>
    <property type="molecule type" value="Genomic_DNA"/>
</dbReference>